<name>A0A7N4P3H4_SARHA</name>
<comment type="similarity">
    <text evidence="2">Belongs to the ATG10 family.</text>
</comment>
<protein>
    <recommendedName>
        <fullName evidence="3">Ubiquitin-like-conjugating enzyme ATG10</fullName>
    </recommendedName>
    <alternativeName>
        <fullName evidence="10">Autophagy-related protein 10</fullName>
    </alternativeName>
</protein>
<dbReference type="InterPro" id="IPR007135">
    <property type="entry name" value="Atg3/Atg10"/>
</dbReference>
<evidence type="ECO:0000256" key="1">
    <source>
        <dbReference type="ARBA" id="ARBA00004496"/>
    </source>
</evidence>
<keyword evidence="14" id="KW-1185">Reference proteome</keyword>
<keyword evidence="9" id="KW-0072">Autophagy</keyword>
<dbReference type="Gene3D" id="3.30.1460.50">
    <property type="match status" value="1"/>
</dbReference>
<dbReference type="GeneID" id="100918781"/>
<comment type="subcellular location">
    <subcellularLocation>
        <location evidence="1">Cytoplasm</location>
    </subcellularLocation>
</comment>
<organism evidence="13 14">
    <name type="scientific">Sarcophilus harrisii</name>
    <name type="common">Tasmanian devil</name>
    <name type="synonym">Sarcophilus laniarius</name>
    <dbReference type="NCBI Taxonomy" id="9305"/>
    <lineage>
        <taxon>Eukaryota</taxon>
        <taxon>Metazoa</taxon>
        <taxon>Chordata</taxon>
        <taxon>Craniata</taxon>
        <taxon>Vertebrata</taxon>
        <taxon>Euteleostomi</taxon>
        <taxon>Mammalia</taxon>
        <taxon>Metatheria</taxon>
        <taxon>Dasyuromorphia</taxon>
        <taxon>Dasyuridae</taxon>
        <taxon>Sarcophilus</taxon>
    </lineage>
</organism>
<evidence type="ECO:0000256" key="4">
    <source>
        <dbReference type="ARBA" id="ARBA00022448"/>
    </source>
</evidence>
<dbReference type="GO" id="GO:0015031">
    <property type="term" value="P:protein transport"/>
    <property type="evidence" value="ECO:0007669"/>
    <property type="project" value="UniProtKB-KW"/>
</dbReference>
<dbReference type="GeneTree" id="ENSGT00390000000924"/>
<evidence type="ECO:0000313" key="13">
    <source>
        <dbReference type="Ensembl" id="ENSSHAP00000032446.1"/>
    </source>
</evidence>
<evidence type="ECO:0000256" key="9">
    <source>
        <dbReference type="ARBA" id="ARBA00023006"/>
    </source>
</evidence>
<dbReference type="PANTHER" id="PTHR14957">
    <property type="entry name" value="UBIQUITIN-LIKE-CONJUGATING ENZYME ATG10"/>
    <property type="match status" value="1"/>
</dbReference>
<dbReference type="Proteomes" id="UP000007648">
    <property type="component" value="Unassembled WGS sequence"/>
</dbReference>
<keyword evidence="8" id="KW-0653">Protein transport</keyword>
<feature type="region of interest" description="Disordered" evidence="12">
    <location>
        <begin position="1"/>
        <end position="67"/>
    </location>
</feature>
<evidence type="ECO:0000256" key="2">
    <source>
        <dbReference type="ARBA" id="ARBA00005696"/>
    </source>
</evidence>
<evidence type="ECO:0000256" key="6">
    <source>
        <dbReference type="ARBA" id="ARBA00022679"/>
    </source>
</evidence>
<evidence type="ECO:0000256" key="7">
    <source>
        <dbReference type="ARBA" id="ARBA00022786"/>
    </source>
</evidence>
<keyword evidence="7" id="KW-0833">Ubl conjugation pathway</keyword>
<accession>A0A7N4P3H4</accession>
<dbReference type="PANTHER" id="PTHR14957:SF1">
    <property type="entry name" value="UBIQUITIN-LIKE-CONJUGATING ENZYME ATG10"/>
    <property type="match status" value="1"/>
</dbReference>
<dbReference type="RefSeq" id="XP_031822984.1">
    <property type="nucleotide sequence ID" value="XM_031967124.1"/>
</dbReference>
<dbReference type="OrthoDB" id="4089664at2759"/>
<keyword evidence="5" id="KW-0963">Cytoplasm</keyword>
<dbReference type="Ensembl" id="ENSSHAT00000040198.1">
    <property type="protein sequence ID" value="ENSSHAP00000032446.1"/>
    <property type="gene ID" value="ENSSHAG00000008505.2"/>
</dbReference>
<keyword evidence="6" id="KW-0808">Transferase</keyword>
<evidence type="ECO:0000256" key="8">
    <source>
        <dbReference type="ARBA" id="ARBA00022927"/>
    </source>
</evidence>
<dbReference type="InParanoid" id="A0A7N4P3H4"/>
<feature type="compositionally biased region" description="Basic residues" evidence="12">
    <location>
        <begin position="54"/>
        <end position="65"/>
    </location>
</feature>
<evidence type="ECO:0000256" key="5">
    <source>
        <dbReference type="ARBA" id="ARBA00022490"/>
    </source>
</evidence>
<reference evidence="13" key="3">
    <citation type="submission" date="2025-09" db="UniProtKB">
        <authorList>
            <consortium name="Ensembl"/>
        </authorList>
    </citation>
    <scope>IDENTIFICATION</scope>
</reference>
<dbReference type="FunCoup" id="A0A7N4P3H4">
    <property type="interactions" value="854"/>
</dbReference>
<dbReference type="AlphaFoldDB" id="A0A7N4P3H4"/>
<feature type="region of interest" description="Disordered" evidence="12">
    <location>
        <begin position="89"/>
        <end position="125"/>
    </location>
</feature>
<reference evidence="13" key="2">
    <citation type="submission" date="2025-08" db="UniProtKB">
        <authorList>
            <consortium name="Ensembl"/>
        </authorList>
    </citation>
    <scope>IDENTIFICATION</scope>
</reference>
<proteinExistence type="inferred from homology"/>
<evidence type="ECO:0000256" key="3">
    <source>
        <dbReference type="ARBA" id="ARBA00021099"/>
    </source>
</evidence>
<gene>
    <name evidence="13" type="primary">ATG10</name>
</gene>
<dbReference type="GO" id="GO:0000045">
    <property type="term" value="P:autophagosome assembly"/>
    <property type="evidence" value="ECO:0007669"/>
    <property type="project" value="TreeGrafter"/>
</dbReference>
<dbReference type="Pfam" id="PF03987">
    <property type="entry name" value="Autophagy_act_C"/>
    <property type="match status" value="1"/>
</dbReference>
<keyword evidence="4" id="KW-0813">Transport</keyword>
<dbReference type="GO" id="GO:0000422">
    <property type="term" value="P:autophagy of mitochondrion"/>
    <property type="evidence" value="ECO:0007669"/>
    <property type="project" value="TreeGrafter"/>
</dbReference>
<dbReference type="GO" id="GO:0032446">
    <property type="term" value="P:protein modification by small protein conjugation"/>
    <property type="evidence" value="ECO:0007669"/>
    <property type="project" value="TreeGrafter"/>
</dbReference>
<evidence type="ECO:0000256" key="11">
    <source>
        <dbReference type="ARBA" id="ARBA00054759"/>
    </source>
</evidence>
<evidence type="ECO:0000313" key="14">
    <source>
        <dbReference type="Proteomes" id="UP000007648"/>
    </source>
</evidence>
<sequence length="369" mass="41527">MGVGLGKEGWLRRRMTSPAKREVAPPLFRAGNVRQPPPHPPAHADGPQGWRGGRERRRRRRRRSLWKPPAIVKGEVEGAGLRRGSSFSLSLRVGDPRSPLGKPLPRGLGRGGSLAASSPASPAPPRFRALSVLATERGVKRSGMAENEFLEEKTFKQYCEKFIKHSEEIGDGWEWKNSKDCSDGYMSKTHFQTKNGTSVPEQFFSQAEEDDEGARNSDLNLDDFELYSDDSEVVGLTAAAEVIRYEYHVLYSCSYRVPVLYFRASFLDGRPLTLKEIWDGVHQFYKARLLQEPWSTITQQEHPILGQPFFVLHPCKTNEFMTSLLDNSEKDNSNINYITSWLSIVGPVVGLNLPLSYAKAMSQQDAKMD</sequence>
<dbReference type="GO" id="GO:0005829">
    <property type="term" value="C:cytosol"/>
    <property type="evidence" value="ECO:0007669"/>
    <property type="project" value="UniProtKB-ARBA"/>
</dbReference>
<dbReference type="GO" id="GO:0061651">
    <property type="term" value="F:Atg12 conjugating enzyme activity"/>
    <property type="evidence" value="ECO:0007669"/>
    <property type="project" value="TreeGrafter"/>
</dbReference>
<evidence type="ECO:0000256" key="10">
    <source>
        <dbReference type="ARBA" id="ARBA00029833"/>
    </source>
</evidence>
<dbReference type="CTD" id="83734"/>
<dbReference type="KEGG" id="shr:100918781"/>
<dbReference type="RefSeq" id="XP_031822988.1">
    <property type="nucleotide sequence ID" value="XM_031967128.1"/>
</dbReference>
<comment type="function">
    <text evidence="11">E2-like enzyme involved in autophagy. Acts as an E2-like enzyme that catalyzes the conjugation of ATG12 to ATG5. ATG12 conjugation to ATG5 is required for autophagy. Likely serves as an ATG5-recognition molecule. Not involved in ATG12 conjugation to ATG3. Plays a role in adenovirus-mediated cell lysis.</text>
</comment>
<reference evidence="13 14" key="1">
    <citation type="journal article" date="2011" name="Proc. Natl. Acad. Sci. U.S.A.">
        <title>Genetic diversity and population structure of the endangered marsupial Sarcophilus harrisii (Tasmanian devil).</title>
        <authorList>
            <person name="Miller W."/>
            <person name="Hayes V.M."/>
            <person name="Ratan A."/>
            <person name="Petersen D.C."/>
            <person name="Wittekindt N.E."/>
            <person name="Miller J."/>
            <person name="Walenz B."/>
            <person name="Knight J."/>
            <person name="Qi J."/>
            <person name="Zhao F."/>
            <person name="Wang Q."/>
            <person name="Bedoya-Reina O.C."/>
            <person name="Katiyar N."/>
            <person name="Tomsho L.P."/>
            <person name="Kasson L.M."/>
            <person name="Hardie R.A."/>
            <person name="Woodbridge P."/>
            <person name="Tindall E.A."/>
            <person name="Bertelsen M.F."/>
            <person name="Dixon D."/>
            <person name="Pyecroft S."/>
            <person name="Helgen K.M."/>
            <person name="Lesk A.M."/>
            <person name="Pringle T.H."/>
            <person name="Patterson N."/>
            <person name="Zhang Y."/>
            <person name="Kreiss A."/>
            <person name="Woods G.M."/>
            <person name="Jones M.E."/>
            <person name="Schuster S.C."/>
        </authorList>
    </citation>
    <scope>NUCLEOTIDE SEQUENCE [LARGE SCALE GENOMIC DNA]</scope>
</reference>
<evidence type="ECO:0000256" key="12">
    <source>
        <dbReference type="SAM" id="MobiDB-lite"/>
    </source>
</evidence>
<dbReference type="FunFam" id="3.30.1460.50:FF:000002">
    <property type="entry name" value="Autophagy related 10"/>
    <property type="match status" value="1"/>
</dbReference>